<organism evidence="2 3">
    <name type="scientific">Lentzea indica</name>
    <dbReference type="NCBI Taxonomy" id="2604800"/>
    <lineage>
        <taxon>Bacteria</taxon>
        <taxon>Bacillati</taxon>
        <taxon>Actinomycetota</taxon>
        <taxon>Actinomycetes</taxon>
        <taxon>Pseudonocardiales</taxon>
        <taxon>Pseudonocardiaceae</taxon>
        <taxon>Lentzea</taxon>
    </lineage>
</organism>
<feature type="region of interest" description="Disordered" evidence="1">
    <location>
        <begin position="1"/>
        <end position="39"/>
    </location>
</feature>
<sequence>MSENLTAPPAPGDTNPAPETAAPPATPGEQPGGPPAEPDYKALYEQATAKLTTAETAARENSEKAKRLDEIEAANKTEAERANDRATAVEKQLATIRRFAVDAEIRAAATGWADPTDAPRYLDDRDRYISEDGTVDTAAITADL</sequence>
<evidence type="ECO:0000256" key="1">
    <source>
        <dbReference type="SAM" id="MobiDB-lite"/>
    </source>
</evidence>
<comment type="caution">
    <text evidence="2">The sequence shown here is derived from an EMBL/GenBank/DDBJ whole genome shotgun (WGS) entry which is preliminary data.</text>
</comment>
<feature type="compositionally biased region" description="Basic and acidic residues" evidence="1">
    <location>
        <begin position="57"/>
        <end position="86"/>
    </location>
</feature>
<feature type="non-terminal residue" evidence="2">
    <location>
        <position position="144"/>
    </location>
</feature>
<proteinExistence type="predicted"/>
<keyword evidence="3" id="KW-1185">Reference proteome</keyword>
<gene>
    <name evidence="2" type="ORF">FXN61_35330</name>
</gene>
<dbReference type="Proteomes" id="UP001515943">
    <property type="component" value="Unassembled WGS sequence"/>
</dbReference>
<evidence type="ECO:0000313" key="2">
    <source>
        <dbReference type="EMBL" id="NKE61751.1"/>
    </source>
</evidence>
<dbReference type="EMBL" id="VSRL01000195">
    <property type="protein sequence ID" value="NKE61751.1"/>
    <property type="molecule type" value="Genomic_DNA"/>
</dbReference>
<evidence type="ECO:0008006" key="4">
    <source>
        <dbReference type="Google" id="ProtNLM"/>
    </source>
</evidence>
<dbReference type="RefSeq" id="WP_167978397.1">
    <property type="nucleotide sequence ID" value="NZ_VSRL01000195.1"/>
</dbReference>
<protein>
    <recommendedName>
        <fullName evidence="4">Scaffolding protein</fullName>
    </recommendedName>
</protein>
<evidence type="ECO:0000313" key="3">
    <source>
        <dbReference type="Proteomes" id="UP001515943"/>
    </source>
</evidence>
<name>A0ABX1FSZ2_9PSEU</name>
<feature type="region of interest" description="Disordered" evidence="1">
    <location>
        <begin position="53"/>
        <end position="86"/>
    </location>
</feature>
<feature type="compositionally biased region" description="Low complexity" evidence="1">
    <location>
        <begin position="16"/>
        <end position="29"/>
    </location>
</feature>
<reference evidence="2 3" key="1">
    <citation type="submission" date="2019-08" db="EMBL/GenBank/DDBJ databases">
        <title>Lentzea from Indian Himalayas.</title>
        <authorList>
            <person name="Mandal S."/>
            <person name="Mallick Gupta A."/>
            <person name="Maiti P.K."/>
            <person name="Sarkar J."/>
            <person name="Mandal S."/>
        </authorList>
    </citation>
    <scope>NUCLEOTIDE SEQUENCE [LARGE SCALE GENOMIC DNA]</scope>
    <source>
        <strain evidence="2 3">PSKA42</strain>
    </source>
</reference>
<accession>A0ABX1FSZ2</accession>